<evidence type="ECO:0000313" key="2">
    <source>
        <dbReference type="EMBL" id="TNX93127.1"/>
    </source>
</evidence>
<sequence>MTSISAAEYREKYGGGGQPAAKSKKNKFNAVKVEIDGLNFDSKKEAKRYIQLKAMQQHKEIRELKHHQCFELAPKTKIAGEKRAKPALRYFADFTYYTAAGEFVVEDVKSAITRKTASYRNKKHLMKTVLNIDVQEV</sequence>
<gene>
    <name evidence="2" type="ORF">FHY67_06090</name>
</gene>
<dbReference type="RefSeq" id="WP_139880633.1">
    <property type="nucleotide sequence ID" value="NZ_VFBM01000003.1"/>
</dbReference>
<feature type="region of interest" description="Disordered" evidence="1">
    <location>
        <begin position="1"/>
        <end position="24"/>
    </location>
</feature>
<protein>
    <submittedName>
        <fullName evidence="2">DUF1064 domain-containing protein</fullName>
    </submittedName>
</protein>
<dbReference type="InterPro" id="IPR009414">
    <property type="entry name" value="DUF1064"/>
</dbReference>
<name>A0A8H2K466_ACIRA</name>
<evidence type="ECO:0000256" key="1">
    <source>
        <dbReference type="SAM" id="MobiDB-lite"/>
    </source>
</evidence>
<proteinExistence type="predicted"/>
<evidence type="ECO:0000313" key="3">
    <source>
        <dbReference type="Proteomes" id="UP000314285"/>
    </source>
</evidence>
<reference evidence="2 3" key="1">
    <citation type="submission" date="2019-06" db="EMBL/GenBank/DDBJ databases">
        <title>Genome of Acinetobacter radioresistens APH1, a phenol degrading strain.</title>
        <authorList>
            <person name="Liu Y."/>
        </authorList>
    </citation>
    <scope>NUCLEOTIDE SEQUENCE [LARGE SCALE GENOMIC DNA]</scope>
    <source>
        <strain evidence="2 3">APH1</strain>
    </source>
</reference>
<dbReference type="AlphaFoldDB" id="A0A8H2K466"/>
<dbReference type="Proteomes" id="UP000314285">
    <property type="component" value="Unassembled WGS sequence"/>
</dbReference>
<accession>A0A8H2K466</accession>
<dbReference type="Pfam" id="PF06356">
    <property type="entry name" value="DUF1064"/>
    <property type="match status" value="1"/>
</dbReference>
<comment type="caution">
    <text evidence="2">The sequence shown here is derived from an EMBL/GenBank/DDBJ whole genome shotgun (WGS) entry which is preliminary data.</text>
</comment>
<dbReference type="EMBL" id="VFBM01000003">
    <property type="protein sequence ID" value="TNX93127.1"/>
    <property type="molecule type" value="Genomic_DNA"/>
</dbReference>
<organism evidence="2 3">
    <name type="scientific">Acinetobacter radioresistens</name>
    <dbReference type="NCBI Taxonomy" id="40216"/>
    <lineage>
        <taxon>Bacteria</taxon>
        <taxon>Pseudomonadati</taxon>
        <taxon>Pseudomonadota</taxon>
        <taxon>Gammaproteobacteria</taxon>
        <taxon>Moraxellales</taxon>
        <taxon>Moraxellaceae</taxon>
        <taxon>Acinetobacter</taxon>
    </lineage>
</organism>